<dbReference type="EnsemblPlants" id="KQL10332">
    <property type="protein sequence ID" value="KQL10332"/>
    <property type="gene ID" value="SETIT_009046mg"/>
</dbReference>
<sequence length="44" mass="5010">MCFIYDQEHICFLPVIGMICTKTATNSICVVVGQHYRHQPKQVG</sequence>
<dbReference type="AlphaFoldDB" id="K3Y4A8"/>
<dbReference type="EMBL" id="AGNK02002367">
    <property type="status" value="NOT_ANNOTATED_CDS"/>
    <property type="molecule type" value="Genomic_DNA"/>
</dbReference>
<evidence type="ECO:0000313" key="2">
    <source>
        <dbReference type="Proteomes" id="UP000004995"/>
    </source>
</evidence>
<reference evidence="2" key="1">
    <citation type="journal article" date="2012" name="Nat. Biotechnol.">
        <title>Reference genome sequence of the model plant Setaria.</title>
        <authorList>
            <person name="Bennetzen J.L."/>
            <person name="Schmutz J."/>
            <person name="Wang H."/>
            <person name="Percifield R."/>
            <person name="Hawkins J."/>
            <person name="Pontaroli A.C."/>
            <person name="Estep M."/>
            <person name="Feng L."/>
            <person name="Vaughn J.N."/>
            <person name="Grimwood J."/>
            <person name="Jenkins J."/>
            <person name="Barry K."/>
            <person name="Lindquist E."/>
            <person name="Hellsten U."/>
            <person name="Deshpande S."/>
            <person name="Wang X."/>
            <person name="Wu X."/>
            <person name="Mitros T."/>
            <person name="Triplett J."/>
            <person name="Yang X."/>
            <person name="Ye C.Y."/>
            <person name="Mauro-Herrera M."/>
            <person name="Wang L."/>
            <person name="Li P."/>
            <person name="Sharma M."/>
            <person name="Sharma R."/>
            <person name="Ronald P.C."/>
            <person name="Panaud O."/>
            <person name="Kellogg E.A."/>
            <person name="Brutnell T.P."/>
            <person name="Doust A.N."/>
            <person name="Tuskan G.A."/>
            <person name="Rokhsar D."/>
            <person name="Devos K.M."/>
        </authorList>
    </citation>
    <scope>NUCLEOTIDE SEQUENCE [LARGE SCALE GENOMIC DNA]</scope>
    <source>
        <strain evidence="2">cv. Yugu1</strain>
    </source>
</reference>
<dbReference type="Gramene" id="KQL10332">
    <property type="protein sequence ID" value="KQL10332"/>
    <property type="gene ID" value="SETIT_009046mg"/>
</dbReference>
<keyword evidence="2" id="KW-1185">Reference proteome</keyword>
<organism evidence="1 2">
    <name type="scientific">Setaria italica</name>
    <name type="common">Foxtail millet</name>
    <name type="synonym">Panicum italicum</name>
    <dbReference type="NCBI Taxonomy" id="4555"/>
    <lineage>
        <taxon>Eukaryota</taxon>
        <taxon>Viridiplantae</taxon>
        <taxon>Streptophyta</taxon>
        <taxon>Embryophyta</taxon>
        <taxon>Tracheophyta</taxon>
        <taxon>Spermatophyta</taxon>
        <taxon>Magnoliopsida</taxon>
        <taxon>Liliopsida</taxon>
        <taxon>Poales</taxon>
        <taxon>Poaceae</taxon>
        <taxon>PACMAD clade</taxon>
        <taxon>Panicoideae</taxon>
        <taxon>Panicodae</taxon>
        <taxon>Paniceae</taxon>
        <taxon>Cenchrinae</taxon>
        <taxon>Setaria</taxon>
    </lineage>
</organism>
<name>K3Y4A8_SETIT</name>
<dbReference type="Proteomes" id="UP000004995">
    <property type="component" value="Unassembled WGS sequence"/>
</dbReference>
<proteinExistence type="predicted"/>
<reference evidence="1" key="2">
    <citation type="submission" date="2018-08" db="UniProtKB">
        <authorList>
            <consortium name="EnsemblPlants"/>
        </authorList>
    </citation>
    <scope>IDENTIFICATION</scope>
    <source>
        <strain evidence="1">Yugu1</strain>
    </source>
</reference>
<protein>
    <submittedName>
        <fullName evidence="1">Uncharacterized protein</fullName>
    </submittedName>
</protein>
<dbReference type="InParanoid" id="K3Y4A8"/>
<accession>K3Y4A8</accession>
<evidence type="ECO:0000313" key="1">
    <source>
        <dbReference type="EnsemblPlants" id="KQL10332"/>
    </source>
</evidence>
<dbReference type="HOGENOM" id="CLU_3225544_0_0_1"/>